<evidence type="ECO:0000256" key="6">
    <source>
        <dbReference type="ARBA" id="ARBA00023242"/>
    </source>
</evidence>
<dbReference type="CDD" id="cd14692">
    <property type="entry name" value="bZIP_ATF4"/>
    <property type="match status" value="1"/>
</dbReference>
<sequence length="370" mass="40678">MESMYYSEVPSLFGGNLLEEAGTQFWVPEGGLVQDKVEFSSAGFMHTAPKASFDVFQDSFLDFDMSLPALDNSNQVDISALQDLVDDDFHSFALSNQGLDVKTPLNKLGQPLSPASSIDSGVGSPQSDLSGFGSYIESASPSYVAAYDDTIPQANVTSSSISFDNTDELLEQLGITIVSSPEICSVDQSSIIQDALISGADLTLESLLTSEQDTFLHRVDVPVQQTFIPKAAPLHSKLSLPKATEVPKTTELRELMCSDDVLSTSSLESLASSPVSSVPSSPEFRPHKCGRKSKVNTTQERKQRKRDQNKNAATRYREKKRLEQQDRDTELSQLDGKNKSLRDKVTQISREIDYLKELMLEVYKIKGLLS</sequence>
<name>A0ABP0GXY7_CLALP</name>
<feature type="domain" description="BZIP" evidence="8">
    <location>
        <begin position="299"/>
        <end position="362"/>
    </location>
</feature>
<comment type="subcellular location">
    <subcellularLocation>
        <location evidence="1">Nucleus</location>
    </subcellularLocation>
</comment>
<keyword evidence="5" id="KW-0804">Transcription</keyword>
<dbReference type="InterPro" id="IPR046347">
    <property type="entry name" value="bZIP_sf"/>
</dbReference>
<dbReference type="EMBL" id="CAWYQH010000152">
    <property type="protein sequence ID" value="CAK8695519.1"/>
    <property type="molecule type" value="Genomic_DNA"/>
</dbReference>
<organism evidence="9 10">
    <name type="scientific">Clavelina lepadiformis</name>
    <name type="common">Light-bulb sea squirt</name>
    <name type="synonym">Ascidia lepadiformis</name>
    <dbReference type="NCBI Taxonomy" id="159417"/>
    <lineage>
        <taxon>Eukaryota</taxon>
        <taxon>Metazoa</taxon>
        <taxon>Chordata</taxon>
        <taxon>Tunicata</taxon>
        <taxon>Ascidiacea</taxon>
        <taxon>Aplousobranchia</taxon>
        <taxon>Clavelinidae</taxon>
        <taxon>Clavelina</taxon>
    </lineage>
</organism>
<gene>
    <name evidence="9" type="ORF">CVLEPA_LOCUS28786</name>
</gene>
<feature type="region of interest" description="Disordered" evidence="7">
    <location>
        <begin position="268"/>
        <end position="335"/>
    </location>
</feature>
<evidence type="ECO:0000256" key="2">
    <source>
        <dbReference type="ARBA" id="ARBA00007163"/>
    </source>
</evidence>
<reference evidence="9 10" key="1">
    <citation type="submission" date="2024-02" db="EMBL/GenBank/DDBJ databases">
        <authorList>
            <person name="Daric V."/>
            <person name="Darras S."/>
        </authorList>
    </citation>
    <scope>NUCLEOTIDE SEQUENCE [LARGE SCALE GENOMIC DNA]</scope>
</reference>
<accession>A0ABP0GXY7</accession>
<dbReference type="InterPro" id="IPR004827">
    <property type="entry name" value="bZIP"/>
</dbReference>
<dbReference type="Proteomes" id="UP001642483">
    <property type="component" value="Unassembled WGS sequence"/>
</dbReference>
<keyword evidence="10" id="KW-1185">Reference proteome</keyword>
<dbReference type="Gene3D" id="1.20.5.170">
    <property type="match status" value="1"/>
</dbReference>
<feature type="compositionally biased region" description="Basic and acidic residues" evidence="7">
    <location>
        <begin position="320"/>
        <end position="335"/>
    </location>
</feature>
<proteinExistence type="inferred from homology"/>
<evidence type="ECO:0000313" key="10">
    <source>
        <dbReference type="Proteomes" id="UP001642483"/>
    </source>
</evidence>
<evidence type="ECO:0000259" key="8">
    <source>
        <dbReference type="PROSITE" id="PS50217"/>
    </source>
</evidence>
<keyword evidence="4" id="KW-0238">DNA-binding</keyword>
<evidence type="ECO:0000313" key="9">
    <source>
        <dbReference type="EMBL" id="CAK8695519.1"/>
    </source>
</evidence>
<feature type="compositionally biased region" description="Low complexity" evidence="7">
    <location>
        <begin position="268"/>
        <end position="282"/>
    </location>
</feature>
<comment type="caution">
    <text evidence="9">The sequence shown here is derived from an EMBL/GenBank/DDBJ whole genome shotgun (WGS) entry which is preliminary data.</text>
</comment>
<evidence type="ECO:0000256" key="3">
    <source>
        <dbReference type="ARBA" id="ARBA00023015"/>
    </source>
</evidence>
<evidence type="ECO:0000256" key="5">
    <source>
        <dbReference type="ARBA" id="ARBA00023163"/>
    </source>
</evidence>
<keyword evidence="6" id="KW-0539">Nucleus</keyword>
<dbReference type="PROSITE" id="PS50217">
    <property type="entry name" value="BZIP"/>
    <property type="match status" value="1"/>
</dbReference>
<comment type="similarity">
    <text evidence="2">Belongs to the bZIP family.</text>
</comment>
<evidence type="ECO:0000256" key="7">
    <source>
        <dbReference type="SAM" id="MobiDB-lite"/>
    </source>
</evidence>
<keyword evidence="3" id="KW-0805">Transcription regulation</keyword>
<dbReference type="PANTHER" id="PTHR13044">
    <property type="entry name" value="ACTIVATING TRANSCRIPTION FACTOR ATF 4/5"/>
    <property type="match status" value="1"/>
</dbReference>
<dbReference type="PROSITE" id="PS00036">
    <property type="entry name" value="BZIP_BASIC"/>
    <property type="match status" value="1"/>
</dbReference>
<dbReference type="Pfam" id="PF00170">
    <property type="entry name" value="bZIP_1"/>
    <property type="match status" value="1"/>
</dbReference>
<dbReference type="SMART" id="SM00338">
    <property type="entry name" value="BRLZ"/>
    <property type="match status" value="1"/>
</dbReference>
<evidence type="ECO:0000256" key="1">
    <source>
        <dbReference type="ARBA" id="ARBA00004123"/>
    </source>
</evidence>
<evidence type="ECO:0000256" key="4">
    <source>
        <dbReference type="ARBA" id="ARBA00023125"/>
    </source>
</evidence>
<dbReference type="SUPFAM" id="SSF57959">
    <property type="entry name" value="Leucine zipper domain"/>
    <property type="match status" value="1"/>
</dbReference>
<protein>
    <recommendedName>
        <fullName evidence="8">BZIP domain-containing protein</fullName>
    </recommendedName>
</protein>
<dbReference type="PANTHER" id="PTHR13044:SF14">
    <property type="entry name" value="CRYPTOCEPHAL, ISOFORM A"/>
    <property type="match status" value="1"/>
</dbReference>